<dbReference type="InterPro" id="IPR007516">
    <property type="entry name" value="Co_F420_Hydgase/DH_bsu_N"/>
</dbReference>
<organism evidence="2">
    <name type="scientific">uncultured marine microorganism HF4000_008G09</name>
    <dbReference type="NCBI Taxonomy" id="455513"/>
    <lineage>
        <taxon>unclassified sequences</taxon>
        <taxon>environmental samples</taxon>
    </lineage>
</organism>
<evidence type="ECO:0000313" key="2">
    <source>
        <dbReference type="EMBL" id="ABZ06322.1"/>
    </source>
</evidence>
<dbReference type="EMBL" id="EU016572">
    <property type="protein sequence ID" value="ABZ06322.1"/>
    <property type="molecule type" value="Genomic_DNA"/>
</dbReference>
<dbReference type="Pfam" id="PF04422">
    <property type="entry name" value="FrhB_FdhB_N"/>
    <property type="match status" value="1"/>
</dbReference>
<dbReference type="PANTHER" id="PTHR31332:SF0">
    <property type="entry name" value="7-HYDROXYMETHYL CHLOROPHYLL A REDUCTASE, CHLOROPLASTIC"/>
    <property type="match status" value="1"/>
</dbReference>
<proteinExistence type="predicted"/>
<protein>
    <submittedName>
        <fullName evidence="2">Putative coenzyme F420 hydrogenase/dehydrogenase, beta subunit C-terminal domain</fullName>
    </submittedName>
</protein>
<evidence type="ECO:0000259" key="1">
    <source>
        <dbReference type="PROSITE" id="PS51379"/>
    </source>
</evidence>
<dbReference type="GO" id="GO:0033354">
    <property type="term" value="P:chlorophyll cycle"/>
    <property type="evidence" value="ECO:0007669"/>
    <property type="project" value="TreeGrafter"/>
</dbReference>
<dbReference type="GO" id="GO:0090415">
    <property type="term" value="F:7-hydroxymethyl chlorophyll a reductase activity"/>
    <property type="evidence" value="ECO:0007669"/>
    <property type="project" value="TreeGrafter"/>
</dbReference>
<dbReference type="InterPro" id="IPR017896">
    <property type="entry name" value="4Fe4S_Fe-S-bd"/>
</dbReference>
<dbReference type="AlphaFoldDB" id="B3T163"/>
<dbReference type="InterPro" id="IPR007525">
    <property type="entry name" value="FrhB_FdhB_C"/>
</dbReference>
<reference evidence="2" key="1">
    <citation type="journal article" date="2008" name="ISME J.">
        <title>Genomic patterns of recombination, clonal divergence and environment in marine microbial populations.</title>
        <authorList>
            <person name="Konstantinidis K.T."/>
            <person name="Delong E.F."/>
        </authorList>
    </citation>
    <scope>NUCLEOTIDE SEQUENCE</scope>
</reference>
<name>B3T163_9ZZZZ</name>
<dbReference type="InterPro" id="IPR045220">
    <property type="entry name" value="FRHB/FDHB/HCAR-like"/>
</dbReference>
<dbReference type="PANTHER" id="PTHR31332">
    <property type="entry name" value="7-HYDROXYMETHYL CHLOROPHYLL A REDUCTASE, CHLOROPLASTIC"/>
    <property type="match status" value="1"/>
</dbReference>
<feature type="domain" description="4Fe-4S ferredoxin-type" evidence="1">
    <location>
        <begin position="8"/>
        <end position="37"/>
    </location>
</feature>
<gene>
    <name evidence="2" type="ORF">ALOHA_HF4000008G09ctg1g23</name>
</gene>
<dbReference type="Pfam" id="PF04432">
    <property type="entry name" value="FrhB_FdhB_C"/>
    <property type="match status" value="1"/>
</dbReference>
<dbReference type="PROSITE" id="PS51379">
    <property type="entry name" value="4FE4S_FER_2"/>
    <property type="match status" value="1"/>
</dbReference>
<accession>B3T163</accession>
<sequence length="408" mass="45981">MNRSVNQLSDIVDNGLCIGCGLCQSIAGKDKIKISMTSKGRLEPKEISKISPEIFKKIVNVCPGTIVEGLPKEEVNQSAKHNLVWGYYLSLCYTWSTDKKIRFESSTGGLLNGLSIYLLETKKVKFILHTAADPKKPMRSVPKFSYSKEELLNCEGQSRYGPTAPLEKFHEALDLSQPFVFVGKPCDISAIRQLSKIDTRVNQLCKYLLTLVCGGFAEFTKAQEFIESFNVKEDELSIFRYRGYGNPGKMYIKTKDGREYDREYNSFWGEESTWRVPFRCKICPDAIGESADIAALDTWRGGSPKGEDEGFNAAIVRTKKGLDLLNEAAKTGFIHIGDKLEIEDISDFQPHQVNKKKAVYARHQGMKKNNSPTINTKGLRIEELSKLNSVEFNQKEEDGITSRIKKIK</sequence>